<evidence type="ECO:0000313" key="4">
    <source>
        <dbReference type="Proteomes" id="UP001597393"/>
    </source>
</evidence>
<keyword evidence="2" id="KW-0732">Signal</keyword>
<sequence length="67" mass="7424">MKKHLITIISLLAVVFQASAQSVEMATGLRSEGKIYVVIAVMLVIFLGVAAYLFSIDSRVKKLERKK</sequence>
<evidence type="ECO:0000256" key="2">
    <source>
        <dbReference type="SAM" id="SignalP"/>
    </source>
</evidence>
<organism evidence="3 4">
    <name type="scientific">Sphingobacterium corticis</name>
    <dbReference type="NCBI Taxonomy" id="1812823"/>
    <lineage>
        <taxon>Bacteria</taxon>
        <taxon>Pseudomonadati</taxon>
        <taxon>Bacteroidota</taxon>
        <taxon>Sphingobacteriia</taxon>
        <taxon>Sphingobacteriales</taxon>
        <taxon>Sphingobacteriaceae</taxon>
        <taxon>Sphingobacterium</taxon>
    </lineage>
</organism>
<keyword evidence="1" id="KW-0812">Transmembrane</keyword>
<protein>
    <submittedName>
        <fullName evidence="3">CcmD family protein</fullName>
    </submittedName>
</protein>
<keyword evidence="1" id="KW-1133">Transmembrane helix</keyword>
<evidence type="ECO:0000256" key="1">
    <source>
        <dbReference type="SAM" id="Phobius"/>
    </source>
</evidence>
<accession>A0ABW5NLG2</accession>
<feature type="signal peptide" evidence="2">
    <location>
        <begin position="1"/>
        <end position="20"/>
    </location>
</feature>
<dbReference type="Pfam" id="PF20077">
    <property type="entry name" value="CcmD_alt"/>
    <property type="match status" value="1"/>
</dbReference>
<feature type="transmembrane region" description="Helical" evidence="1">
    <location>
        <begin position="36"/>
        <end position="56"/>
    </location>
</feature>
<proteinExistence type="predicted"/>
<reference evidence="4" key="1">
    <citation type="journal article" date="2019" name="Int. J. Syst. Evol. Microbiol.">
        <title>The Global Catalogue of Microorganisms (GCM) 10K type strain sequencing project: providing services to taxonomists for standard genome sequencing and annotation.</title>
        <authorList>
            <consortium name="The Broad Institute Genomics Platform"/>
            <consortium name="The Broad Institute Genome Sequencing Center for Infectious Disease"/>
            <person name="Wu L."/>
            <person name="Ma J."/>
        </authorList>
    </citation>
    <scope>NUCLEOTIDE SEQUENCE [LARGE SCALE GENOMIC DNA]</scope>
    <source>
        <strain evidence="4">KCTC 42248</strain>
    </source>
</reference>
<keyword evidence="4" id="KW-1185">Reference proteome</keyword>
<keyword evidence="1" id="KW-0472">Membrane</keyword>
<dbReference type="EMBL" id="JBHUMA010000007">
    <property type="protein sequence ID" value="MFD2599949.1"/>
    <property type="molecule type" value="Genomic_DNA"/>
</dbReference>
<evidence type="ECO:0000313" key="3">
    <source>
        <dbReference type="EMBL" id="MFD2599949.1"/>
    </source>
</evidence>
<gene>
    <name evidence="3" type="ORF">ACFSQ3_13405</name>
</gene>
<dbReference type="InterPro" id="IPR030888">
    <property type="entry name" value="Put_ccm"/>
</dbReference>
<feature type="chain" id="PRO_5046873648" evidence="2">
    <location>
        <begin position="21"/>
        <end position="67"/>
    </location>
</feature>
<dbReference type="NCBIfam" id="TIGR04391">
    <property type="entry name" value="CcmD_alt_fam"/>
    <property type="match status" value="1"/>
</dbReference>
<dbReference type="Proteomes" id="UP001597393">
    <property type="component" value="Unassembled WGS sequence"/>
</dbReference>
<comment type="caution">
    <text evidence="3">The sequence shown here is derived from an EMBL/GenBank/DDBJ whole genome shotgun (WGS) entry which is preliminary data.</text>
</comment>
<name>A0ABW5NLG2_9SPHI</name>